<sequence length="131" mass="15023">MKKSLLILTALLSISSSAFAANFPPTYKKALSGLDILEAELQGSFLSVTFNRDEIGKQMLESVVHGICYETYLDKKFAKKLDLKRVMIMNKHYTRSFNFETDVKQYCENVGKLNSEEAKKQYPFDSYVSER</sequence>
<comment type="caution">
    <text evidence="2">The sequence shown here is derived from an EMBL/GenBank/DDBJ whole genome shotgun (WGS) entry which is preliminary data.</text>
</comment>
<organism evidence="2 3">
    <name type="scientific">Haemophilus parainfluenzae</name>
    <dbReference type="NCBI Taxonomy" id="729"/>
    <lineage>
        <taxon>Bacteria</taxon>
        <taxon>Pseudomonadati</taxon>
        <taxon>Pseudomonadota</taxon>
        <taxon>Gammaproteobacteria</taxon>
        <taxon>Pasteurellales</taxon>
        <taxon>Pasteurellaceae</taxon>
        <taxon>Haemophilus</taxon>
    </lineage>
</organism>
<proteinExistence type="predicted"/>
<keyword evidence="1" id="KW-0732">Signal</keyword>
<dbReference type="Proteomes" id="UP000253823">
    <property type="component" value="Unassembled WGS sequence"/>
</dbReference>
<dbReference type="RefSeq" id="WP_111406509.1">
    <property type="nucleotide sequence ID" value="NZ_QEPT01000001.1"/>
</dbReference>
<protein>
    <submittedName>
        <fullName evidence="2">Uncharacterized protein</fullName>
    </submittedName>
</protein>
<dbReference type="AlphaFoldDB" id="A0AAQ0H1C9"/>
<name>A0AAQ0H1C9_HAEPA</name>
<feature type="chain" id="PRO_5042995620" evidence="1">
    <location>
        <begin position="21"/>
        <end position="131"/>
    </location>
</feature>
<accession>A0AAQ0H1C9</accession>
<gene>
    <name evidence="2" type="ORF">DPV95_01255</name>
</gene>
<evidence type="ECO:0000313" key="3">
    <source>
        <dbReference type="Proteomes" id="UP000253823"/>
    </source>
</evidence>
<feature type="signal peptide" evidence="1">
    <location>
        <begin position="1"/>
        <end position="20"/>
    </location>
</feature>
<dbReference type="EMBL" id="QEPT01000001">
    <property type="protein sequence ID" value="RDE85447.1"/>
    <property type="molecule type" value="Genomic_DNA"/>
</dbReference>
<evidence type="ECO:0000313" key="2">
    <source>
        <dbReference type="EMBL" id="RDE85447.1"/>
    </source>
</evidence>
<evidence type="ECO:0000256" key="1">
    <source>
        <dbReference type="SAM" id="SignalP"/>
    </source>
</evidence>
<reference evidence="2 3" key="1">
    <citation type="submission" date="2018-05" db="EMBL/GenBank/DDBJ databases">
        <title>Draft Genome Sequences for a Diverse set of 7 Haemophilus Species.</title>
        <authorList>
            <person name="Nichols M."/>
            <person name="Topaz N."/>
            <person name="Wang X."/>
            <person name="Wang X."/>
            <person name="Boxrud D."/>
        </authorList>
    </citation>
    <scope>NUCLEOTIDE SEQUENCE [LARGE SCALE GENOMIC DNA]</scope>
    <source>
        <strain evidence="2 3">C2006002596</strain>
    </source>
</reference>